<dbReference type="AlphaFoldDB" id="A0AA48KR26"/>
<keyword evidence="1" id="KW-0732">Signal</keyword>
<organism evidence="2 3">
    <name type="scientific">Planctobacterium marinum</name>
    <dbReference type="NCBI Taxonomy" id="1631968"/>
    <lineage>
        <taxon>Bacteria</taxon>
        <taxon>Pseudomonadati</taxon>
        <taxon>Pseudomonadota</taxon>
        <taxon>Gammaproteobacteria</taxon>
        <taxon>Alteromonadales</taxon>
        <taxon>Alteromonadaceae</taxon>
        <taxon>Planctobacterium</taxon>
    </lineage>
</organism>
<accession>A0AA48KR26</accession>
<dbReference type="Proteomes" id="UP001333710">
    <property type="component" value="Chromosome"/>
</dbReference>
<proteinExistence type="predicted"/>
<feature type="signal peptide" evidence="1">
    <location>
        <begin position="1"/>
        <end position="20"/>
    </location>
</feature>
<reference evidence="2" key="1">
    <citation type="submission" date="2023-01" db="EMBL/GenBank/DDBJ databases">
        <title>Complete genome sequence of Planctobacterium marinum strain Dej080120_11.</title>
        <authorList>
            <person name="Ueki S."/>
            <person name="Maruyama F."/>
        </authorList>
    </citation>
    <scope>NUCLEOTIDE SEQUENCE</scope>
    <source>
        <strain evidence="2">Dej080120_11</strain>
    </source>
</reference>
<evidence type="ECO:0000256" key="1">
    <source>
        <dbReference type="SAM" id="SignalP"/>
    </source>
</evidence>
<protein>
    <submittedName>
        <fullName evidence="2">Uncharacterized protein</fullName>
    </submittedName>
</protein>
<evidence type="ECO:0000313" key="3">
    <source>
        <dbReference type="Proteomes" id="UP001333710"/>
    </source>
</evidence>
<feature type="chain" id="PRO_5041418917" evidence="1">
    <location>
        <begin position="21"/>
        <end position="304"/>
    </location>
</feature>
<gene>
    <name evidence="2" type="ORF">MACH26_26040</name>
</gene>
<sequence length="304" mass="34996">MTSFLIWSFILVALSFSSNAQVFNSKTDVSTRADYRSEKAPRYQYRVRFYPQLTFENSLWSLNGFAVTGDSFASSYNTFGADETHHFHFRRLYLRHQNEQGKTEIGVIPTYKGRVSSTGLSKDGWITGVRQVYQRSPDTQIEWVIGELNDAGDPDFWEGGKNLNYGEFELSSRFNAITGFELGLEHMLSNNFARGEITHKLSDAHLVSFELINRLDNHRSKVVLSLAGETHLLEENIEYFAYYSYTSDGFGERAELTEDFVDYGHAVTLEIEGQFLPEWGLDWFSKLELNEGQQRFQLGLKFKL</sequence>
<keyword evidence="3" id="KW-1185">Reference proteome</keyword>
<evidence type="ECO:0000313" key="2">
    <source>
        <dbReference type="EMBL" id="BDX07083.1"/>
    </source>
</evidence>
<dbReference type="EMBL" id="AP027272">
    <property type="protein sequence ID" value="BDX07083.1"/>
    <property type="molecule type" value="Genomic_DNA"/>
</dbReference>
<dbReference type="KEGG" id="pmaw:MACH26_26040"/>
<name>A0AA48KR26_9ALTE</name>